<keyword evidence="2" id="KW-1133">Transmembrane helix</keyword>
<evidence type="ECO:0000256" key="1">
    <source>
        <dbReference type="SAM" id="MobiDB-lite"/>
    </source>
</evidence>
<keyword evidence="5" id="KW-1185">Reference proteome</keyword>
<dbReference type="Proteomes" id="UP000006072">
    <property type="component" value="Unassembled WGS sequence"/>
</dbReference>
<dbReference type="AlphaFoldDB" id="K0UK36"/>
<dbReference type="eggNOG" id="COG5479">
    <property type="taxonomic scope" value="Bacteria"/>
</dbReference>
<keyword evidence="2" id="KW-0812">Transmembrane</keyword>
<name>K0UK36_MYCVA</name>
<dbReference type="PATRIC" id="fig|1194972.3.peg.5080"/>
<dbReference type="Pfam" id="PF08310">
    <property type="entry name" value="LGFP"/>
    <property type="match status" value="4"/>
</dbReference>
<feature type="compositionally biased region" description="Basic and acidic residues" evidence="1">
    <location>
        <begin position="555"/>
        <end position="566"/>
    </location>
</feature>
<reference evidence="4 5" key="1">
    <citation type="journal article" date="2012" name="J. Bacteriol.">
        <title>Complete Genome Sequence of Mycobacterium vaccae Type Strain ATCC 25954.</title>
        <authorList>
            <person name="Ho Y.S."/>
            <person name="Adroub S.A."/>
            <person name="Abadi M."/>
            <person name="Al Alwan B."/>
            <person name="Alkhateeb R."/>
            <person name="Gao G."/>
            <person name="Ragab A."/>
            <person name="Ali S."/>
            <person name="van Soolingen D."/>
            <person name="Bitter W."/>
            <person name="Pain A."/>
            <person name="Abdallah A.M."/>
        </authorList>
    </citation>
    <scope>NUCLEOTIDE SEQUENCE [LARGE SCALE GENOMIC DNA]</scope>
    <source>
        <strain evidence="4 5">ATCC 25954</strain>
    </source>
</reference>
<evidence type="ECO:0000313" key="4">
    <source>
        <dbReference type="EMBL" id="EJZ05340.1"/>
    </source>
</evidence>
<sequence length="725" mass="75263">MSRQMLRLRLVGRLTVGLLGIATALLMAPSALAQPEVEANDAITAAWQAGGGDTGPLGPKAGDVYPAGDGFVQNFASGKMFFTPATGARFMQGAILEKYESLGGPADSDLGFPTIDEGPGRAPDSRNSTFSAADNPVIFWTPATGARVVRGPINAAWDKLGGSSGVLGVPAEDETYDGPVVRQKFTGGELAYDSATKAFTTVPPELAGPLADLEVPDDPVSAINAARRAAGGALGPLGAAEGEPYEIGDDGMGQDFVNGKIFYSPQTGANVVTGQVLAKYESVGGPEGDLGFPATGEQDGGQPGSRMSTFAAEDKPVIFWTPDHGAVIVRGAVNAAWDKLGGATGELGAPVADQTQNGDVITQRFSGGAISWDTAARKFSTEPASLGPQLVGLEVPAEEAAPEATPPPAQASDNSESSGLKWTWWWLLAIVPLLLLAGLVAFAVVRSRGRRGEVDPFATTDDDSGRGYEPALAGAQTAHDEGREDELFGERYAREGIGSLGSATPSAAGELRSDTEFWGSQTSGEGAQDEPVGEHADPDTVDTAPTRVLTPDPETLSHDVADDHGADNYGAVGYGADNYDADDHGADNYAADDHAADDHAADDHGAGVWDDAAADAEIAADREPFVAHFGGPVEAPGGASVPARDPMTDTGRHARIDVDEPLPFGTALHMPFDDPGEVPEGYPIKADTRSGLYWAPDSADYHEAPVEIWFATEEIARTNGFVRGE</sequence>
<organism evidence="4 5">
    <name type="scientific">Mycolicibacterium vaccae ATCC 25954</name>
    <dbReference type="NCBI Taxonomy" id="1194972"/>
    <lineage>
        <taxon>Bacteria</taxon>
        <taxon>Bacillati</taxon>
        <taxon>Actinomycetota</taxon>
        <taxon>Actinomycetes</taxon>
        <taxon>Mycobacteriales</taxon>
        <taxon>Mycobacteriaceae</taxon>
        <taxon>Mycolicibacterium</taxon>
    </lineage>
</organism>
<dbReference type="EMBL" id="ALQA01000082">
    <property type="protein sequence ID" value="EJZ05340.1"/>
    <property type="molecule type" value="Genomic_DNA"/>
</dbReference>
<keyword evidence="3" id="KW-0732">Signal</keyword>
<accession>K0UK36</accession>
<feature type="signal peptide" evidence="3">
    <location>
        <begin position="1"/>
        <end position="33"/>
    </location>
</feature>
<dbReference type="InterPro" id="IPR013207">
    <property type="entry name" value="LGFP"/>
</dbReference>
<feature type="region of interest" description="Disordered" evidence="1">
    <location>
        <begin position="453"/>
        <end position="484"/>
    </location>
</feature>
<comment type="caution">
    <text evidence="4">The sequence shown here is derived from an EMBL/GenBank/DDBJ whole genome shotgun (WGS) entry which is preliminary data.</text>
</comment>
<evidence type="ECO:0000313" key="5">
    <source>
        <dbReference type="Proteomes" id="UP000006072"/>
    </source>
</evidence>
<feature type="region of interest" description="Disordered" evidence="1">
    <location>
        <begin position="288"/>
        <end position="307"/>
    </location>
</feature>
<feature type="transmembrane region" description="Helical" evidence="2">
    <location>
        <begin position="424"/>
        <end position="445"/>
    </location>
</feature>
<dbReference type="HOGENOM" id="CLU_025493_0_0_11"/>
<evidence type="ECO:0000256" key="3">
    <source>
        <dbReference type="SAM" id="SignalP"/>
    </source>
</evidence>
<gene>
    <name evidence="4" type="ORF">MVAC_25515</name>
</gene>
<protein>
    <submittedName>
        <fullName evidence="4">LGFP repeat-containing protein</fullName>
    </submittedName>
</protein>
<proteinExistence type="predicted"/>
<dbReference type="RefSeq" id="WP_003933655.1">
    <property type="nucleotide sequence ID" value="NZ_JH814704.1"/>
</dbReference>
<keyword evidence="2" id="KW-0472">Membrane</keyword>
<feature type="region of interest" description="Disordered" evidence="1">
    <location>
        <begin position="517"/>
        <end position="569"/>
    </location>
</feature>
<feature type="chain" id="PRO_5003842214" evidence="3">
    <location>
        <begin position="34"/>
        <end position="725"/>
    </location>
</feature>
<evidence type="ECO:0000256" key="2">
    <source>
        <dbReference type="SAM" id="Phobius"/>
    </source>
</evidence>